<feature type="compositionally biased region" description="Polar residues" evidence="1">
    <location>
        <begin position="1"/>
        <end position="20"/>
    </location>
</feature>
<reference evidence="2 3" key="1">
    <citation type="submission" date="2024-09" db="EMBL/GenBank/DDBJ databases">
        <title>Rethinking Asexuality: The Enigmatic Case of Functional Sexual Genes in Lepraria (Stereocaulaceae).</title>
        <authorList>
            <person name="Doellman M."/>
            <person name="Sun Y."/>
            <person name="Barcenas-Pena A."/>
            <person name="Lumbsch H.T."/>
            <person name="Grewe F."/>
        </authorList>
    </citation>
    <scope>NUCLEOTIDE SEQUENCE [LARGE SCALE GENOMIC DNA]</scope>
    <source>
        <strain evidence="2 3">Mercado 3170</strain>
    </source>
</reference>
<keyword evidence="3" id="KW-1185">Reference proteome</keyword>
<dbReference type="Proteomes" id="UP001590950">
    <property type="component" value="Unassembled WGS sequence"/>
</dbReference>
<protein>
    <submittedName>
        <fullName evidence="2">Uncharacterized protein</fullName>
    </submittedName>
</protein>
<gene>
    <name evidence="2" type="ORF">N7G274_005068</name>
</gene>
<evidence type="ECO:0000313" key="2">
    <source>
        <dbReference type="EMBL" id="KAL2041881.1"/>
    </source>
</evidence>
<organism evidence="2 3">
    <name type="scientific">Stereocaulon virgatum</name>
    <dbReference type="NCBI Taxonomy" id="373712"/>
    <lineage>
        <taxon>Eukaryota</taxon>
        <taxon>Fungi</taxon>
        <taxon>Dikarya</taxon>
        <taxon>Ascomycota</taxon>
        <taxon>Pezizomycotina</taxon>
        <taxon>Lecanoromycetes</taxon>
        <taxon>OSLEUM clade</taxon>
        <taxon>Lecanoromycetidae</taxon>
        <taxon>Lecanorales</taxon>
        <taxon>Lecanorineae</taxon>
        <taxon>Stereocaulaceae</taxon>
        <taxon>Stereocaulon</taxon>
    </lineage>
</organism>
<dbReference type="EMBL" id="JBEFKJ010000015">
    <property type="protein sequence ID" value="KAL2041881.1"/>
    <property type="molecule type" value="Genomic_DNA"/>
</dbReference>
<evidence type="ECO:0000313" key="3">
    <source>
        <dbReference type="Proteomes" id="UP001590950"/>
    </source>
</evidence>
<name>A0ABR4AAH5_9LECA</name>
<sequence length="125" mass="13511">MPTMTVTQPQFRPRSTTPSYNFVPKSPCQSTSAFTFNSAVCDDTSGGTPVNHTLSTGERATSAMTLGPDALWQSMNEGVQWAEPRDNNIGRAMDGGAQWARDRETLSAEATNPPNYAEGVYEMAS</sequence>
<comment type="caution">
    <text evidence="2">The sequence shown here is derived from an EMBL/GenBank/DDBJ whole genome shotgun (WGS) entry which is preliminary data.</text>
</comment>
<evidence type="ECO:0000256" key="1">
    <source>
        <dbReference type="SAM" id="MobiDB-lite"/>
    </source>
</evidence>
<feature type="region of interest" description="Disordered" evidence="1">
    <location>
        <begin position="1"/>
        <end position="22"/>
    </location>
</feature>
<accession>A0ABR4AAH5</accession>
<proteinExistence type="predicted"/>